<evidence type="ECO:0000259" key="11">
    <source>
        <dbReference type="PROSITE" id="PS50811"/>
    </source>
</evidence>
<keyword evidence="7" id="KW-0804">Transcription</keyword>
<evidence type="ECO:0000256" key="1">
    <source>
        <dbReference type="ARBA" id="ARBA00004123"/>
    </source>
</evidence>
<comment type="caution">
    <text evidence="12">The sequence shown here is derived from an EMBL/GenBank/DDBJ whole genome shotgun (WGS) entry which is preliminary data.</text>
</comment>
<dbReference type="Proteomes" id="UP001188597">
    <property type="component" value="Unassembled WGS sequence"/>
</dbReference>
<feature type="region of interest" description="Disordered" evidence="10">
    <location>
        <begin position="79"/>
        <end position="103"/>
    </location>
</feature>
<keyword evidence="5" id="KW-0805">Transcription regulation</keyword>
<keyword evidence="3" id="KW-0677">Repeat</keyword>
<dbReference type="EMBL" id="JAVXUP010002239">
    <property type="protein sequence ID" value="KAK3004541.1"/>
    <property type="molecule type" value="Genomic_DNA"/>
</dbReference>
<evidence type="ECO:0000256" key="3">
    <source>
        <dbReference type="ARBA" id="ARBA00022737"/>
    </source>
</evidence>
<dbReference type="GO" id="GO:0003700">
    <property type="term" value="F:DNA-binding transcription factor activity"/>
    <property type="evidence" value="ECO:0007669"/>
    <property type="project" value="InterPro"/>
</dbReference>
<dbReference type="Gene3D" id="2.20.25.80">
    <property type="entry name" value="WRKY domain"/>
    <property type="match status" value="2"/>
</dbReference>
<evidence type="ECO:0000256" key="9">
    <source>
        <dbReference type="ARBA" id="ARBA00061157"/>
    </source>
</evidence>
<feature type="compositionally biased region" description="Polar residues" evidence="10">
    <location>
        <begin position="85"/>
        <end position="96"/>
    </location>
</feature>
<proteinExistence type="inferred from homology"/>
<feature type="compositionally biased region" description="Basic and acidic residues" evidence="10">
    <location>
        <begin position="348"/>
        <end position="362"/>
    </location>
</feature>
<evidence type="ECO:0000256" key="5">
    <source>
        <dbReference type="ARBA" id="ARBA00023015"/>
    </source>
</evidence>
<dbReference type="SMART" id="SM00774">
    <property type="entry name" value="WRKY"/>
    <property type="match status" value="2"/>
</dbReference>
<name>A0AA88V9E0_9ASTE</name>
<keyword evidence="13" id="KW-1185">Reference proteome</keyword>
<keyword evidence="4" id="KW-0862">Zinc</keyword>
<accession>A0AA88V9E0</accession>
<dbReference type="AlphaFoldDB" id="A0AA88V9E0"/>
<dbReference type="FunFam" id="2.20.25.80:FF:000006">
    <property type="entry name" value="WRKY transcription factor"/>
    <property type="match status" value="1"/>
</dbReference>
<reference evidence="12" key="1">
    <citation type="submission" date="2022-12" db="EMBL/GenBank/DDBJ databases">
        <title>Draft genome assemblies for two species of Escallonia (Escalloniales).</title>
        <authorList>
            <person name="Chanderbali A."/>
            <person name="Dervinis C."/>
            <person name="Anghel I."/>
            <person name="Soltis D."/>
            <person name="Soltis P."/>
            <person name="Zapata F."/>
        </authorList>
    </citation>
    <scope>NUCLEOTIDE SEQUENCE</scope>
    <source>
        <strain evidence="12">UCBG64.0493</strain>
        <tissue evidence="12">Leaf</tissue>
    </source>
</reference>
<evidence type="ECO:0000256" key="10">
    <source>
        <dbReference type="SAM" id="MobiDB-lite"/>
    </source>
</evidence>
<dbReference type="PANTHER" id="PTHR31221:SF133">
    <property type="entry name" value="WRKY TRANSCRIPTION FACTOR 3-RELATED"/>
    <property type="match status" value="1"/>
</dbReference>
<feature type="region of interest" description="Disordered" evidence="10">
    <location>
        <begin position="174"/>
        <end position="240"/>
    </location>
</feature>
<feature type="compositionally biased region" description="Polar residues" evidence="10">
    <location>
        <begin position="174"/>
        <end position="197"/>
    </location>
</feature>
<dbReference type="InterPro" id="IPR036576">
    <property type="entry name" value="WRKY_dom_sf"/>
</dbReference>
<evidence type="ECO:0000256" key="7">
    <source>
        <dbReference type="ARBA" id="ARBA00023163"/>
    </source>
</evidence>
<organism evidence="12 13">
    <name type="scientific">Escallonia herrerae</name>
    <dbReference type="NCBI Taxonomy" id="1293975"/>
    <lineage>
        <taxon>Eukaryota</taxon>
        <taxon>Viridiplantae</taxon>
        <taxon>Streptophyta</taxon>
        <taxon>Embryophyta</taxon>
        <taxon>Tracheophyta</taxon>
        <taxon>Spermatophyta</taxon>
        <taxon>Magnoliopsida</taxon>
        <taxon>eudicotyledons</taxon>
        <taxon>Gunneridae</taxon>
        <taxon>Pentapetalae</taxon>
        <taxon>asterids</taxon>
        <taxon>campanulids</taxon>
        <taxon>Escalloniales</taxon>
        <taxon>Escalloniaceae</taxon>
        <taxon>Escallonia</taxon>
    </lineage>
</organism>
<evidence type="ECO:0000313" key="12">
    <source>
        <dbReference type="EMBL" id="KAK3004541.1"/>
    </source>
</evidence>
<evidence type="ECO:0000256" key="6">
    <source>
        <dbReference type="ARBA" id="ARBA00023125"/>
    </source>
</evidence>
<keyword evidence="2" id="KW-0479">Metal-binding</keyword>
<feature type="compositionally biased region" description="Polar residues" evidence="10">
    <location>
        <begin position="205"/>
        <end position="218"/>
    </location>
</feature>
<dbReference type="FunFam" id="2.20.25.80:FF:000003">
    <property type="entry name" value="WRKY transcription factor 57"/>
    <property type="match status" value="1"/>
</dbReference>
<dbReference type="Pfam" id="PF03106">
    <property type="entry name" value="WRKY"/>
    <property type="match status" value="2"/>
</dbReference>
<dbReference type="GO" id="GO:0005634">
    <property type="term" value="C:nucleus"/>
    <property type="evidence" value="ECO:0007669"/>
    <property type="project" value="UniProtKB-SubCell"/>
</dbReference>
<comment type="similarity">
    <text evidence="9">Belongs to the WRKY group I family.</text>
</comment>
<feature type="domain" description="WRKY" evidence="11">
    <location>
        <begin position="230"/>
        <end position="294"/>
    </location>
</feature>
<gene>
    <name evidence="12" type="ORF">RJ639_018839</name>
</gene>
<keyword evidence="8" id="KW-0539">Nucleus</keyword>
<evidence type="ECO:0000256" key="8">
    <source>
        <dbReference type="ARBA" id="ARBA00023242"/>
    </source>
</evidence>
<keyword evidence="6" id="KW-0238">DNA-binding</keyword>
<protein>
    <recommendedName>
        <fullName evidence="11">WRKY domain-containing protein</fullName>
    </recommendedName>
</protein>
<comment type="subcellular location">
    <subcellularLocation>
        <location evidence="1">Nucleus</location>
    </subcellularLocation>
</comment>
<dbReference type="InterPro" id="IPR044810">
    <property type="entry name" value="WRKY_plant"/>
</dbReference>
<dbReference type="PROSITE" id="PS50811">
    <property type="entry name" value="WRKY"/>
    <property type="match status" value="2"/>
</dbReference>
<evidence type="ECO:0000313" key="13">
    <source>
        <dbReference type="Proteomes" id="UP001188597"/>
    </source>
</evidence>
<dbReference type="SUPFAM" id="SSF118290">
    <property type="entry name" value="WRKY DNA-binding domain"/>
    <property type="match status" value="2"/>
</dbReference>
<dbReference type="PANTHER" id="PTHR31221">
    <property type="entry name" value="WRKY TRANSCRIPTION FACTOR PROTEIN 1-RELATED"/>
    <property type="match status" value="1"/>
</dbReference>
<evidence type="ECO:0000256" key="4">
    <source>
        <dbReference type="ARBA" id="ARBA00022833"/>
    </source>
</evidence>
<dbReference type="GO" id="GO:0043565">
    <property type="term" value="F:sequence-specific DNA binding"/>
    <property type="evidence" value="ECO:0007669"/>
    <property type="project" value="InterPro"/>
</dbReference>
<feature type="region of interest" description="Disordered" evidence="10">
    <location>
        <begin position="1"/>
        <end position="22"/>
    </location>
</feature>
<feature type="region of interest" description="Disordered" evidence="10">
    <location>
        <begin position="284"/>
        <end position="379"/>
    </location>
</feature>
<dbReference type="GO" id="GO:0046872">
    <property type="term" value="F:metal ion binding"/>
    <property type="evidence" value="ECO:0007669"/>
    <property type="project" value="UniProtKB-KW"/>
</dbReference>
<feature type="domain" description="WRKY" evidence="11">
    <location>
        <begin position="378"/>
        <end position="443"/>
    </location>
</feature>
<dbReference type="InterPro" id="IPR003657">
    <property type="entry name" value="WRKY_dom"/>
</dbReference>
<sequence length="496" mass="54374">MAETEGAPKVTAPPRPTITLPPRTSFETLFAGGHGLSPGPMTLVSNFFSDHYPDSDCRSFSQLLAGAMASPVASLAAAKPADNSGKFSSTEATTGDGSEKNLGFRQNRPVNLVVAPHSPVFMVPPGLTPSGLLNSLGFFSPIQSPFGMSHQQALAHVTAQAALSQSYMQLQAEYQPSTSTSAEESAQHQSFVPSTTAPEMHTLVSDPQGSTMELSQVLHSDKKPLPASLAADKPVNDGYNWRKYGQKQVKASEYPRSYYRCTNLNCPVKKKVERSVDGQISEITYKGQHNHEPPQQPNKRSKEGGDRGGSMNSRTKPELGQRETSMSDEDVPSNSVPEDVQIEPLGSIEHDETNDSETRIGDEGDEDEPNPKRRQTRSEVDLLDDGYKWRKYGQKVVKGNPYPRSYYKCTYAGCNVRKHVERSSADPKAVVTSYEGKHNHDVPSGRNTVHNAAGNNAHQLKPQKMVARKPALHKEMDFGRDQLQVVLQFKEEQITA</sequence>
<evidence type="ECO:0000256" key="2">
    <source>
        <dbReference type="ARBA" id="ARBA00022723"/>
    </source>
</evidence>